<dbReference type="GO" id="GO:0009535">
    <property type="term" value="C:chloroplast thylakoid membrane"/>
    <property type="evidence" value="ECO:0007669"/>
    <property type="project" value="UniProtKB-SubCell"/>
</dbReference>
<comment type="subcellular location">
    <subcellularLocation>
        <location evidence="1">Membrane</location>
        <topology evidence="1">Single-pass membrane protein</topology>
    </subcellularLocation>
    <subcellularLocation>
        <location evidence="7">Plastid</location>
        <location evidence="7">Chloroplast thylakoid membrane</location>
        <topology evidence="7">Single-pass membrane protein</topology>
    </subcellularLocation>
</comment>
<sequence length="34" mass="3585">MINWQVIGQLVALGIIVAVGPAIIILLSLNKSNL</sequence>
<dbReference type="GO" id="GO:0009523">
    <property type="term" value="C:photosystem II"/>
    <property type="evidence" value="ECO:0007669"/>
    <property type="project" value="UniProtKB-KW"/>
</dbReference>
<dbReference type="InterPro" id="IPR010284">
    <property type="entry name" value="PSII_Ycf12_core-subunit"/>
</dbReference>
<evidence type="ECO:0000256" key="3">
    <source>
        <dbReference type="ARBA" id="ARBA00022692"/>
    </source>
</evidence>
<evidence type="ECO:0000256" key="7">
    <source>
        <dbReference type="HAMAP-Rule" id="MF_01329"/>
    </source>
</evidence>
<dbReference type="Pfam" id="PF05969">
    <property type="entry name" value="PSII_Ycf12"/>
    <property type="match status" value="1"/>
</dbReference>
<keyword evidence="8" id="KW-0934">Plastid</keyword>
<evidence type="ECO:0000256" key="6">
    <source>
        <dbReference type="ARBA" id="ARBA00023276"/>
    </source>
</evidence>
<keyword evidence="8" id="KW-0150">Chloroplast</keyword>
<organism evidence="8">
    <name type="scientific">Alsidium seaforthii</name>
    <dbReference type="NCBI Taxonomy" id="2007182"/>
    <lineage>
        <taxon>Eukaryota</taxon>
        <taxon>Rhodophyta</taxon>
        <taxon>Florideophyceae</taxon>
        <taxon>Rhodymeniophycidae</taxon>
        <taxon>Ceramiales</taxon>
        <taxon>Rhodomelaceae</taxon>
        <taxon>Polysiphonioideae</taxon>
        <taxon>Alsidium</taxon>
    </lineage>
</organism>
<geneLocation type="chloroplast" evidence="8"/>
<keyword evidence="6 7" id="KW-0604">Photosystem II</keyword>
<evidence type="ECO:0000256" key="4">
    <source>
        <dbReference type="ARBA" id="ARBA00022989"/>
    </source>
</evidence>
<reference evidence="8" key="1">
    <citation type="journal article" date="2017" name="J. Phycol.">
        <title>Analysis of chloroplast genomes and a supermatrix inform reclassification of the Rhodomelaceae (Rhodophyta).</title>
        <authorList>
            <person name="Diaz-Tapia P."/>
            <person name="Maggs C.A."/>
            <person name="West J.A."/>
            <person name="Verbruggen H."/>
        </authorList>
    </citation>
    <scope>NUCLEOTIDE SEQUENCE</scope>
    <source>
        <strain evidence="8">PD644</strain>
    </source>
</reference>
<keyword evidence="5 7" id="KW-0472">Membrane</keyword>
<dbReference type="AlphaFoldDB" id="A0A1Z1MDQ0"/>
<keyword evidence="2 7" id="KW-0602">Photosynthesis</keyword>
<evidence type="ECO:0000256" key="1">
    <source>
        <dbReference type="ARBA" id="ARBA00004167"/>
    </source>
</evidence>
<comment type="subunit">
    <text evidence="7">PSII is composed of 1 copy each of membrane proteins PsbA, PsbB, PsbC, PsbD, PsbE, PsbF, PsbH, PsbI, PsbJ, PsbK, PsbL, PsbM, PsbT, PsbX, PsbY, PsbZ, Psb30/Ycf12, peripheral proteins of the oxygen-evolving complex and a large number of cofactors. It forms dimeric complexes.</text>
</comment>
<evidence type="ECO:0000256" key="2">
    <source>
        <dbReference type="ARBA" id="ARBA00022531"/>
    </source>
</evidence>
<keyword evidence="7" id="KW-0793">Thylakoid</keyword>
<feature type="transmembrane region" description="Helical" evidence="7">
    <location>
        <begin position="6"/>
        <end position="29"/>
    </location>
</feature>
<dbReference type="EMBL" id="MF101430">
    <property type="protein sequence ID" value="ARW63874.1"/>
    <property type="molecule type" value="Genomic_DNA"/>
</dbReference>
<dbReference type="RefSeq" id="YP_009395106.1">
    <property type="nucleotide sequence ID" value="NC_035276.1"/>
</dbReference>
<accession>A0A1Z1MDQ0</accession>
<name>A0A1Z1MDQ0_9FLOR</name>
<evidence type="ECO:0000256" key="5">
    <source>
        <dbReference type="ARBA" id="ARBA00023136"/>
    </source>
</evidence>
<gene>
    <name evidence="7 8" type="primary">psb30</name>
    <name evidence="7" type="synonym">ycf12</name>
</gene>
<protein>
    <recommendedName>
        <fullName evidence="7">Photosystem II reaction center protein Psb30</fullName>
    </recommendedName>
    <alternativeName>
        <fullName evidence="7">Photosystem II reaction center protein Ycf12</fullName>
    </alternativeName>
</protein>
<dbReference type="GO" id="GO:0015979">
    <property type="term" value="P:photosynthesis"/>
    <property type="evidence" value="ECO:0007669"/>
    <property type="project" value="UniProtKB-KW"/>
</dbReference>
<dbReference type="HAMAP" id="MF_01329">
    <property type="entry name" value="PSII_Psb30_Ycf12"/>
    <property type="match status" value="1"/>
</dbReference>
<dbReference type="GeneID" id="33357080"/>
<evidence type="ECO:0000313" key="8">
    <source>
        <dbReference type="EMBL" id="ARW63874.1"/>
    </source>
</evidence>
<keyword evidence="3 7" id="KW-0812">Transmembrane</keyword>
<comment type="similarity">
    <text evidence="7">Belongs to the Psb30/Ycf12 family.</text>
</comment>
<comment type="function">
    <text evidence="7">A core subunit of photosystem II (PSII), probably helps stabilize the reaction center.</text>
</comment>
<keyword evidence="4 7" id="KW-1133">Transmembrane helix</keyword>
<proteinExistence type="inferred from homology"/>